<organism evidence="1 2">
    <name type="scientific">Dyadobacter frigoris</name>
    <dbReference type="NCBI Taxonomy" id="2576211"/>
    <lineage>
        <taxon>Bacteria</taxon>
        <taxon>Pseudomonadati</taxon>
        <taxon>Bacteroidota</taxon>
        <taxon>Cytophagia</taxon>
        <taxon>Cytophagales</taxon>
        <taxon>Spirosomataceae</taxon>
        <taxon>Dyadobacter</taxon>
    </lineage>
</organism>
<dbReference type="Proteomes" id="UP000304900">
    <property type="component" value="Unassembled WGS sequence"/>
</dbReference>
<accession>A0A4U6D860</accession>
<reference evidence="1 2" key="1">
    <citation type="submission" date="2019-05" db="EMBL/GenBank/DDBJ databases">
        <title>Dyadobacter AR-3-8 sp. nov., isolated from arctic soil.</title>
        <authorList>
            <person name="Chaudhary D.K."/>
        </authorList>
    </citation>
    <scope>NUCLEOTIDE SEQUENCE [LARGE SCALE GENOMIC DNA]</scope>
    <source>
        <strain evidence="1 2">AR-3-8</strain>
    </source>
</reference>
<dbReference type="AlphaFoldDB" id="A0A4U6D860"/>
<evidence type="ECO:0008006" key="3">
    <source>
        <dbReference type="Google" id="ProtNLM"/>
    </source>
</evidence>
<proteinExistence type="predicted"/>
<dbReference type="EMBL" id="SZVO01000004">
    <property type="protein sequence ID" value="TKT92328.1"/>
    <property type="molecule type" value="Genomic_DNA"/>
</dbReference>
<protein>
    <recommendedName>
        <fullName evidence="3">Zf-HC2 domain-containing protein</fullName>
    </recommendedName>
</protein>
<sequence length="92" mass="10968">MNSLKGIIYNCRQATFLIEKKQIKKLTFRENVELRIHLTGCSVCRVFQKQSILINRLVKNLIHDSHNKDRKLDDNFKKNLQDKIEDELNKNK</sequence>
<evidence type="ECO:0000313" key="1">
    <source>
        <dbReference type="EMBL" id="TKT92328.1"/>
    </source>
</evidence>
<comment type="caution">
    <text evidence="1">The sequence shown here is derived from an EMBL/GenBank/DDBJ whole genome shotgun (WGS) entry which is preliminary data.</text>
</comment>
<keyword evidence="2" id="KW-1185">Reference proteome</keyword>
<name>A0A4U6D860_9BACT</name>
<dbReference type="RefSeq" id="WP_137339873.1">
    <property type="nucleotide sequence ID" value="NZ_BSQH01000007.1"/>
</dbReference>
<dbReference type="OrthoDB" id="886726at2"/>
<gene>
    <name evidence="1" type="ORF">FDK13_10135</name>
</gene>
<evidence type="ECO:0000313" key="2">
    <source>
        <dbReference type="Proteomes" id="UP000304900"/>
    </source>
</evidence>